<keyword evidence="2" id="KW-1185">Reference proteome</keyword>
<gene>
    <name evidence="1" type="ORF">BPAG_LOCUS7193</name>
</gene>
<evidence type="ECO:0000313" key="2">
    <source>
        <dbReference type="Proteomes" id="UP000278627"/>
    </source>
</evidence>
<accession>A0A0N4TG91</accession>
<name>A0A0N4TG91_BRUPA</name>
<evidence type="ECO:0000313" key="1">
    <source>
        <dbReference type="EMBL" id="VDN88379.1"/>
    </source>
</evidence>
<reference evidence="1 2" key="2">
    <citation type="submission" date="2018-11" db="EMBL/GenBank/DDBJ databases">
        <authorList>
            <consortium name="Pathogen Informatics"/>
        </authorList>
    </citation>
    <scope>NUCLEOTIDE SEQUENCE [LARGE SCALE GENOMIC DNA]</scope>
</reference>
<dbReference type="Proteomes" id="UP000278627">
    <property type="component" value="Unassembled WGS sequence"/>
</dbReference>
<sequence>MGEIEQSYTKLTDFFGALAKHRKRGQHLLAEIERAKRCFTLQLWNVTVVEDAYQKFGAGIDEMMNSFFCSLNNDCTMIKFKSFLQNTRKATIKRPVKDKYTKEKNVDV</sequence>
<reference evidence="3" key="1">
    <citation type="submission" date="2017-02" db="UniProtKB">
        <authorList>
            <consortium name="WormBaseParasite"/>
        </authorList>
    </citation>
    <scope>IDENTIFICATION</scope>
</reference>
<protein>
    <submittedName>
        <fullName evidence="3">FH2 domain-containing protein</fullName>
    </submittedName>
</protein>
<dbReference type="WBParaSite" id="BPAG_0000722901-mRNA-1">
    <property type="protein sequence ID" value="BPAG_0000722901-mRNA-1"/>
    <property type="gene ID" value="BPAG_0000722901"/>
</dbReference>
<dbReference type="EMBL" id="UZAD01007787">
    <property type="protein sequence ID" value="VDN88379.1"/>
    <property type="molecule type" value="Genomic_DNA"/>
</dbReference>
<proteinExistence type="predicted"/>
<evidence type="ECO:0000313" key="3">
    <source>
        <dbReference type="WBParaSite" id="BPAG_0000722901-mRNA-1"/>
    </source>
</evidence>
<organism evidence="3">
    <name type="scientific">Brugia pahangi</name>
    <name type="common">Filarial nematode worm</name>
    <dbReference type="NCBI Taxonomy" id="6280"/>
    <lineage>
        <taxon>Eukaryota</taxon>
        <taxon>Metazoa</taxon>
        <taxon>Ecdysozoa</taxon>
        <taxon>Nematoda</taxon>
        <taxon>Chromadorea</taxon>
        <taxon>Rhabditida</taxon>
        <taxon>Spirurina</taxon>
        <taxon>Spiruromorpha</taxon>
        <taxon>Filarioidea</taxon>
        <taxon>Onchocercidae</taxon>
        <taxon>Brugia</taxon>
    </lineage>
</organism>
<dbReference type="AlphaFoldDB" id="A0A0N4TG91"/>